<reference evidence="1 2" key="1">
    <citation type="submission" date="2017-06" db="EMBL/GenBank/DDBJ databases">
        <title>A platform for efficient transgenesis in Macrostomum lignano, a flatworm model organism for stem cell research.</title>
        <authorList>
            <person name="Berezikov E."/>
        </authorList>
    </citation>
    <scope>NUCLEOTIDE SEQUENCE [LARGE SCALE GENOMIC DNA]</scope>
    <source>
        <strain evidence="1">DV1</strain>
        <tissue evidence="1">Whole organism</tissue>
    </source>
</reference>
<accession>A0A267H6L5</accession>
<comment type="caution">
    <text evidence="1">The sequence shown here is derived from an EMBL/GenBank/DDBJ whole genome shotgun (WGS) entry which is preliminary data.</text>
</comment>
<dbReference type="EMBL" id="NIVC01000019">
    <property type="protein sequence ID" value="PAA93913.1"/>
    <property type="molecule type" value="Genomic_DNA"/>
</dbReference>
<gene>
    <name evidence="1" type="ORF">BOX15_Mlig008323g3</name>
</gene>
<name>A0A267H6L5_9PLAT</name>
<evidence type="ECO:0000313" key="1">
    <source>
        <dbReference type="EMBL" id="PAA93913.1"/>
    </source>
</evidence>
<organism evidence="1 2">
    <name type="scientific">Macrostomum lignano</name>
    <dbReference type="NCBI Taxonomy" id="282301"/>
    <lineage>
        <taxon>Eukaryota</taxon>
        <taxon>Metazoa</taxon>
        <taxon>Spiralia</taxon>
        <taxon>Lophotrochozoa</taxon>
        <taxon>Platyhelminthes</taxon>
        <taxon>Rhabditophora</taxon>
        <taxon>Macrostomorpha</taxon>
        <taxon>Macrostomida</taxon>
        <taxon>Macrostomidae</taxon>
        <taxon>Macrostomum</taxon>
    </lineage>
</organism>
<keyword evidence="2" id="KW-1185">Reference proteome</keyword>
<proteinExistence type="predicted"/>
<sequence>MSSNNSGCSTKSELVDSVRSKAERASQLLQRMGTEPAPPCNYFKRLSVALERRRAVAARELTDWRQKRLQLQEVVWEASVAEKSNWPIDELCRVEADLDAVVGSDKPAIQKGYWNSSEVNSKINDLLQSLSISWEGHELQSFDKCLEWVAASPVTNEIATTMVDQQTSSEESNEAIVWTMISQKKFVPHELPPKSSASLKDSVSVASEDSNAAAIASNSPVRQLQLVGLSSLASATFFWGNYICVDPVRRKVFQRRSDGSSCASAPAQPVSDFKYEISLSTIDGKSLSFIPHVVRPCRKNNCLIIADQRHSKVILAQLDGVASLIVGPNFSVHCYHQTMLLRQAKL</sequence>
<evidence type="ECO:0000313" key="2">
    <source>
        <dbReference type="Proteomes" id="UP000215902"/>
    </source>
</evidence>
<dbReference type="AlphaFoldDB" id="A0A267H6L5"/>
<protein>
    <submittedName>
        <fullName evidence="1">Uncharacterized protein</fullName>
    </submittedName>
</protein>
<dbReference type="Proteomes" id="UP000215902">
    <property type="component" value="Unassembled WGS sequence"/>
</dbReference>